<dbReference type="Gene3D" id="3.40.50.1820">
    <property type="entry name" value="alpha/beta hydrolase"/>
    <property type="match status" value="1"/>
</dbReference>
<name>A0A0M8MRZ4_ESCWE</name>
<dbReference type="InterPro" id="IPR000073">
    <property type="entry name" value="AB_hydrolase_1"/>
</dbReference>
<accession>A0A0M8MRZ4</accession>
<dbReference type="PANTHER" id="PTHR43194">
    <property type="entry name" value="HYDROLASE ALPHA/BETA FOLD FAMILY"/>
    <property type="match status" value="1"/>
</dbReference>
<dbReference type="SUPFAM" id="SSF53474">
    <property type="entry name" value="alpha/beta-Hydrolases"/>
    <property type="match status" value="1"/>
</dbReference>
<evidence type="ECO:0000313" key="2">
    <source>
        <dbReference type="EMBL" id="KOS18156.1"/>
    </source>
</evidence>
<dbReference type="PANTHER" id="PTHR43194:SF4">
    <property type="entry name" value="AB HYDROLASE-1 DOMAIN-CONTAINING PROTEIN"/>
    <property type="match status" value="1"/>
</dbReference>
<comment type="caution">
    <text evidence="2">The sequence shown here is derived from an EMBL/GenBank/DDBJ whole genome shotgun (WGS) entry which is preliminary data.</text>
</comment>
<dbReference type="EMBL" id="LGSR01000022">
    <property type="protein sequence ID" value="KOS18156.1"/>
    <property type="molecule type" value="Genomic_DNA"/>
</dbReference>
<protein>
    <recommendedName>
        <fullName evidence="1">AB hydrolase-1 domain-containing protein</fullName>
    </recommendedName>
</protein>
<proteinExistence type="predicted"/>
<evidence type="ECO:0000313" key="3">
    <source>
        <dbReference type="Proteomes" id="UP000053831"/>
    </source>
</evidence>
<evidence type="ECO:0000259" key="1">
    <source>
        <dbReference type="Pfam" id="PF00561"/>
    </source>
</evidence>
<organism evidence="2 3">
    <name type="scientific">Escovopsis weberi</name>
    <dbReference type="NCBI Taxonomy" id="150374"/>
    <lineage>
        <taxon>Eukaryota</taxon>
        <taxon>Fungi</taxon>
        <taxon>Dikarya</taxon>
        <taxon>Ascomycota</taxon>
        <taxon>Pezizomycotina</taxon>
        <taxon>Sordariomycetes</taxon>
        <taxon>Hypocreomycetidae</taxon>
        <taxon>Hypocreales</taxon>
        <taxon>Hypocreaceae</taxon>
        <taxon>Escovopsis</taxon>
    </lineage>
</organism>
<reference evidence="2 3" key="1">
    <citation type="submission" date="2015-07" db="EMBL/GenBank/DDBJ databases">
        <title>The genome of the fungus Escovopsis weberi, a specialized disease agent of ant agriculture.</title>
        <authorList>
            <person name="de Man T.J."/>
            <person name="Stajich J.E."/>
            <person name="Kubicek C.P."/>
            <person name="Chenthamara K."/>
            <person name="Atanasova L."/>
            <person name="Druzhinina I.S."/>
            <person name="Birnbaum S."/>
            <person name="Barribeau S.M."/>
            <person name="Teiling C."/>
            <person name="Suen G."/>
            <person name="Currie C."/>
            <person name="Gerardo N.M."/>
        </authorList>
    </citation>
    <scope>NUCLEOTIDE SEQUENCE [LARGE SCALE GENOMIC DNA]</scope>
</reference>
<sequence length="391" mass="42190">MKVRALLSAAAALFNSSSIIRASHHQHHPQHPLQRHHGLGREAAHARSFFYAGGQYIQTPEGEFLQDQIYVEKLTPQAPEHVPPIVLIHGQGQTGTNFLNKPDGGEGWASLFVRHGHEVYIVDQPYRGRSPWIPPASPSTPTGVALSPPFSVAATEQFFTATARHKLWPQAANHTQWPGSGTRGDPVFDAFYAANTQFSCNETQQQLATQAAGAALLDTIGRPAVVLGHSQGSTMPLLLADARPSLVAALVLVEPTGPPFEEVVFRNPGARPWGLSEVPMAFAPPVADPAELVTERHAADGEGLLGCVLQGAEPRRLANLEALPILLVTGEASYHAQYDHCTARFLRQAGCSRTEHLELGKAGVHGNGHFLFLEKNSDDIHALVEAWISGL</sequence>
<dbReference type="InterPro" id="IPR029058">
    <property type="entry name" value="AB_hydrolase_fold"/>
</dbReference>
<dbReference type="AlphaFoldDB" id="A0A0M8MRZ4"/>
<dbReference type="InterPro" id="IPR050228">
    <property type="entry name" value="Carboxylesterase_BioH"/>
</dbReference>
<dbReference type="OrthoDB" id="9978720at2759"/>
<dbReference type="CDD" id="cd12809">
    <property type="entry name" value="Esterase_713_like-2"/>
    <property type="match status" value="1"/>
</dbReference>
<feature type="domain" description="AB hydrolase-1" evidence="1">
    <location>
        <begin position="83"/>
        <end position="262"/>
    </location>
</feature>
<keyword evidence="3" id="KW-1185">Reference proteome</keyword>
<gene>
    <name evidence="2" type="ORF">ESCO_003310</name>
</gene>
<dbReference type="Pfam" id="PF00561">
    <property type="entry name" value="Abhydrolase_1"/>
    <property type="match status" value="1"/>
</dbReference>
<dbReference type="STRING" id="150374.A0A0M8MRZ4"/>
<dbReference type="Proteomes" id="UP000053831">
    <property type="component" value="Unassembled WGS sequence"/>
</dbReference>